<protein>
    <recommendedName>
        <fullName evidence="3">N-acetyltransferase domain-containing protein</fullName>
    </recommendedName>
</protein>
<evidence type="ECO:0000313" key="1">
    <source>
        <dbReference type="EMBL" id="RUR18984.1"/>
    </source>
</evidence>
<reference evidence="1 2" key="1">
    <citation type="submission" date="2018-12" db="EMBL/GenBank/DDBJ databases">
        <title>Legionella sp,whole genome shotgun sequence.</title>
        <authorList>
            <person name="Wu H."/>
        </authorList>
    </citation>
    <scope>NUCLEOTIDE SEQUENCE [LARGE SCALE GENOMIC DNA]</scope>
    <source>
        <strain evidence="2">km489</strain>
    </source>
</reference>
<comment type="caution">
    <text evidence="1">The sequence shown here is derived from an EMBL/GenBank/DDBJ whole genome shotgun (WGS) entry which is preliminary data.</text>
</comment>
<dbReference type="RefSeq" id="WP_127059513.1">
    <property type="nucleotide sequence ID" value="NZ_RZGX01000032.1"/>
</dbReference>
<evidence type="ECO:0008006" key="3">
    <source>
        <dbReference type="Google" id="ProtNLM"/>
    </source>
</evidence>
<dbReference type="Proteomes" id="UP000287374">
    <property type="component" value="Unassembled WGS sequence"/>
</dbReference>
<sequence>MRLTTKIETSDGKQVNYRILKRSGNTLLGPRTEVLIYVKNQQVGYMNYSIQNNCLYIHRMYNYSINTTTPYKYVGSVLFEYAFHKSIDAGKEGRIELDAIDNSPSAYFNMGLRKKSSGYTWLEEKILEYKLTKSIVRIPEDLITNSVSHLITDSGVFDHFNASRSGLSFKGV</sequence>
<organism evidence="1 2">
    <name type="scientific">Legionella qingyii</name>
    <dbReference type="NCBI Taxonomy" id="2184757"/>
    <lineage>
        <taxon>Bacteria</taxon>
        <taxon>Pseudomonadati</taxon>
        <taxon>Pseudomonadota</taxon>
        <taxon>Gammaproteobacteria</taxon>
        <taxon>Legionellales</taxon>
        <taxon>Legionellaceae</taxon>
        <taxon>Legionella</taxon>
    </lineage>
</organism>
<evidence type="ECO:0000313" key="2">
    <source>
        <dbReference type="Proteomes" id="UP000287374"/>
    </source>
</evidence>
<proteinExistence type="predicted"/>
<accession>A0ABY0CEK2</accession>
<name>A0ABY0CEK2_9GAMM</name>
<dbReference type="EMBL" id="RZGX01000032">
    <property type="protein sequence ID" value="RUR18984.1"/>
    <property type="molecule type" value="Genomic_DNA"/>
</dbReference>
<gene>
    <name evidence="1" type="ORF">ELY20_16225</name>
</gene>
<keyword evidence="2" id="KW-1185">Reference proteome</keyword>